<protein>
    <recommendedName>
        <fullName evidence="2 8">Cryptochrome DASH</fullName>
    </recommendedName>
</protein>
<comment type="cofactor">
    <cofactor evidence="8">
        <name>(6R)-5,10-methylene-5,6,7,8-tetrahydrofolate</name>
        <dbReference type="ChEBI" id="CHEBI:15636"/>
    </cofactor>
    <text evidence="8">Binds 1 5,10-methenyltetrahydrofolate (MTHF) per subunit.</text>
</comment>
<keyword evidence="3 6" id="KW-0285">Flavoprotein</keyword>
<evidence type="ECO:0000256" key="3">
    <source>
        <dbReference type="ARBA" id="ARBA00022630"/>
    </source>
</evidence>
<evidence type="ECO:0000256" key="7">
    <source>
        <dbReference type="PIRSR" id="PIRSR602081-2"/>
    </source>
</evidence>
<dbReference type="Gene3D" id="3.40.50.620">
    <property type="entry name" value="HUPs"/>
    <property type="match status" value="1"/>
</dbReference>
<sequence length="505" mass="58172">MPEPCILIWYRNDLRVHDHEPLHQALKQRSRVVPVYCFDPRQFGETRFGFPKTGAFRSQFLLESVADLRQSLQALGSDLVIRQGKPEQVLLELAQQLHASAIYYHREVTAEERAVEGALKQALSSTKTALRGFWGHTLYHPDDLPFKVSQLPEIFTDFRKQVEKLATVNPILRSPNSLLSLPENIERGDLPGLADFGLTLPAADERCVLPFKGGETAGMARLKAYVWEGDRLRVYKETRNGMKGADYSSKFSPWLALGCLSPRYIYEQVQQYEQMRVRNDSTYWLIFELLWRDYFRFICAKHGNKVFQPAGLQGIEIPWKEDWQRFELWREGMTGFPLVDANMRELSATGFMSNRGRQNVASFLTKNLGIDWRMGAEWFESLLIDYDVCSNYGNWNYTAGVGNDARGFRFFNILKQAKDYDPQGEYVKHWLPELSQVPAAKVHEPWKLLPVEQQRFEVRLGVDYPNPVVDLFQSAAANEQIYNAAVGGRSPQRSKRPRQKTGSKF</sequence>
<dbReference type="AlphaFoldDB" id="A0A7C3PEG1"/>
<accession>A0A7C3PEG1</accession>
<dbReference type="InterPro" id="IPR002081">
    <property type="entry name" value="Cryptochrome/DNA_photolyase_1"/>
</dbReference>
<evidence type="ECO:0000256" key="4">
    <source>
        <dbReference type="ARBA" id="ARBA00022827"/>
    </source>
</evidence>
<feature type="binding site" evidence="6">
    <location>
        <begin position="385"/>
        <end position="387"/>
    </location>
    <ligand>
        <name>FAD</name>
        <dbReference type="ChEBI" id="CHEBI:57692"/>
    </ligand>
</feature>
<evidence type="ECO:0000259" key="10">
    <source>
        <dbReference type="PROSITE" id="PS51645"/>
    </source>
</evidence>
<dbReference type="Gene3D" id="1.10.579.10">
    <property type="entry name" value="DNA Cyclobutane Dipyrimidine Photolyase, subunit A, domain 3"/>
    <property type="match status" value="1"/>
</dbReference>
<feature type="domain" description="Photolyase/cryptochrome alpha/beta" evidence="10">
    <location>
        <begin position="4"/>
        <end position="138"/>
    </location>
</feature>
<evidence type="ECO:0000256" key="5">
    <source>
        <dbReference type="ARBA" id="ARBA00022991"/>
    </source>
</evidence>
<dbReference type="InterPro" id="IPR005101">
    <property type="entry name" value="Cryptochr/Photolyase_FAD-bd"/>
</dbReference>
<dbReference type="Gene3D" id="1.25.40.80">
    <property type="match status" value="1"/>
</dbReference>
<evidence type="ECO:0000256" key="9">
    <source>
        <dbReference type="SAM" id="MobiDB-lite"/>
    </source>
</evidence>
<dbReference type="InterPro" id="IPR006050">
    <property type="entry name" value="DNA_photolyase_N"/>
</dbReference>
<keyword evidence="5 8" id="KW-0157">Chromophore</keyword>
<dbReference type="InterPro" id="IPR018394">
    <property type="entry name" value="DNA_photolyase_1_CS_C"/>
</dbReference>
<comment type="cofactor">
    <cofactor evidence="6 8">
        <name>FAD</name>
        <dbReference type="ChEBI" id="CHEBI:57692"/>
    </cofactor>
    <text evidence="6 8">Binds 1 FAD per subunit.</text>
</comment>
<dbReference type="PANTHER" id="PTHR11455:SF22">
    <property type="entry name" value="CRYPTOCHROME DASH"/>
    <property type="match status" value="1"/>
</dbReference>
<feature type="binding site" evidence="6">
    <location>
        <begin position="248"/>
        <end position="252"/>
    </location>
    <ligand>
        <name>FAD</name>
        <dbReference type="ChEBI" id="CHEBI:57692"/>
    </ligand>
</feature>
<evidence type="ECO:0000256" key="6">
    <source>
        <dbReference type="PIRSR" id="PIRSR602081-1"/>
    </source>
</evidence>
<dbReference type="PROSITE" id="PS00394">
    <property type="entry name" value="DNA_PHOTOLYASES_1_1"/>
    <property type="match status" value="1"/>
</dbReference>
<feature type="binding site" evidence="6">
    <location>
        <position position="235"/>
    </location>
    <ligand>
        <name>FAD</name>
        <dbReference type="ChEBI" id="CHEBI:57692"/>
    </ligand>
</feature>
<dbReference type="SUPFAM" id="SSF52425">
    <property type="entry name" value="Cryptochrome/photolyase, N-terminal domain"/>
    <property type="match status" value="1"/>
</dbReference>
<proteinExistence type="inferred from homology"/>
<dbReference type="Pfam" id="PF00875">
    <property type="entry name" value="DNA_photolyase"/>
    <property type="match status" value="1"/>
</dbReference>
<dbReference type="Pfam" id="PF03441">
    <property type="entry name" value="FAD_binding_7"/>
    <property type="match status" value="1"/>
</dbReference>
<comment type="similarity">
    <text evidence="1 8">Belongs to the DNA photolyase class-1 family.</text>
</comment>
<dbReference type="GO" id="GO:0003913">
    <property type="term" value="F:DNA photolyase activity"/>
    <property type="evidence" value="ECO:0007669"/>
    <property type="project" value="InterPro"/>
</dbReference>
<dbReference type="PANTHER" id="PTHR11455">
    <property type="entry name" value="CRYPTOCHROME"/>
    <property type="match status" value="1"/>
</dbReference>
<name>A0A7C3PEG1_9CYAN</name>
<dbReference type="InterPro" id="IPR014133">
    <property type="entry name" value="Cry_DASH"/>
</dbReference>
<dbReference type="InterPro" id="IPR036134">
    <property type="entry name" value="Crypto/Photolyase_FAD-like_sf"/>
</dbReference>
<dbReference type="InterPro" id="IPR036155">
    <property type="entry name" value="Crypto/Photolyase_N_sf"/>
</dbReference>
<feature type="site" description="Electron transfer via tryptophanyl radical" evidence="7">
    <location>
        <position position="319"/>
    </location>
</feature>
<dbReference type="EMBL" id="DSRU01000110">
    <property type="protein sequence ID" value="HFM97755.1"/>
    <property type="molecule type" value="Genomic_DNA"/>
</dbReference>
<dbReference type="InterPro" id="IPR014729">
    <property type="entry name" value="Rossmann-like_a/b/a_fold"/>
</dbReference>
<feature type="site" description="Electron transfer via tryptophanyl radical" evidence="7">
    <location>
        <position position="395"/>
    </location>
</feature>
<dbReference type="GO" id="GO:0071949">
    <property type="term" value="F:FAD binding"/>
    <property type="evidence" value="ECO:0007669"/>
    <property type="project" value="TreeGrafter"/>
</dbReference>
<feature type="site" description="Electron transfer via tryptophanyl radical" evidence="7">
    <location>
        <position position="372"/>
    </location>
</feature>
<feature type="region of interest" description="Disordered" evidence="9">
    <location>
        <begin position="484"/>
        <end position="505"/>
    </location>
</feature>
<gene>
    <name evidence="11" type="ORF">ENR64_08290</name>
</gene>
<dbReference type="PROSITE" id="PS51645">
    <property type="entry name" value="PHR_CRY_ALPHA_BETA"/>
    <property type="match status" value="1"/>
</dbReference>
<feature type="binding site" evidence="6">
    <location>
        <begin position="288"/>
        <end position="295"/>
    </location>
    <ligand>
        <name>FAD</name>
        <dbReference type="ChEBI" id="CHEBI:57692"/>
    </ligand>
</feature>
<comment type="caution">
    <text evidence="11">The sequence shown here is derived from an EMBL/GenBank/DDBJ whole genome shotgun (WGS) entry which is preliminary data.</text>
</comment>
<dbReference type="GO" id="GO:0003677">
    <property type="term" value="F:DNA binding"/>
    <property type="evidence" value="ECO:0007669"/>
    <property type="project" value="TreeGrafter"/>
</dbReference>
<evidence type="ECO:0000313" key="11">
    <source>
        <dbReference type="EMBL" id="HFM97755.1"/>
    </source>
</evidence>
<dbReference type="SUPFAM" id="SSF48173">
    <property type="entry name" value="Cryptochrome/photolyase FAD-binding domain"/>
    <property type="match status" value="1"/>
</dbReference>
<feature type="compositionally biased region" description="Basic residues" evidence="9">
    <location>
        <begin position="492"/>
        <end position="505"/>
    </location>
</feature>
<evidence type="ECO:0000256" key="1">
    <source>
        <dbReference type="ARBA" id="ARBA00005862"/>
    </source>
</evidence>
<evidence type="ECO:0000256" key="8">
    <source>
        <dbReference type="RuleBase" id="RU367151"/>
    </source>
</evidence>
<reference evidence="11" key="1">
    <citation type="journal article" date="2020" name="mSystems">
        <title>Genome- and Community-Level Interaction Insights into Carbon Utilization and Element Cycling Functions of Hydrothermarchaeota in Hydrothermal Sediment.</title>
        <authorList>
            <person name="Zhou Z."/>
            <person name="Liu Y."/>
            <person name="Xu W."/>
            <person name="Pan J."/>
            <person name="Luo Z.H."/>
            <person name="Li M."/>
        </authorList>
    </citation>
    <scope>NUCLEOTIDE SEQUENCE [LARGE SCALE GENOMIC DNA]</scope>
    <source>
        <strain evidence="11">SpSt-418</strain>
    </source>
</reference>
<evidence type="ECO:0000256" key="2">
    <source>
        <dbReference type="ARBA" id="ARBA00017881"/>
    </source>
</evidence>
<dbReference type="NCBIfam" id="TIGR02765">
    <property type="entry name" value="crypto_DASH"/>
    <property type="match status" value="1"/>
</dbReference>
<dbReference type="PRINTS" id="PR00147">
    <property type="entry name" value="DNAPHOTLYASE"/>
</dbReference>
<organism evidence="11">
    <name type="scientific">Oscillatoriales cyanobacterium SpSt-418</name>
    <dbReference type="NCBI Taxonomy" id="2282169"/>
    <lineage>
        <taxon>Bacteria</taxon>
        <taxon>Bacillati</taxon>
        <taxon>Cyanobacteriota</taxon>
        <taxon>Cyanophyceae</taxon>
        <taxon>Oscillatoriophycideae</taxon>
        <taxon>Oscillatoriales</taxon>
    </lineage>
</organism>
<comment type="function">
    <text evidence="8">May have a photoreceptor function.</text>
</comment>
<dbReference type="GO" id="GO:0000719">
    <property type="term" value="P:photoreactive repair"/>
    <property type="evidence" value="ECO:0007669"/>
    <property type="project" value="TreeGrafter"/>
</dbReference>
<keyword evidence="4 6" id="KW-0274">FAD</keyword>